<accession>A0A072PGW2</accession>
<name>A0A072PGW2_9EURO</name>
<gene>
    <name evidence="2" type="ORF">A1O9_04178</name>
</gene>
<dbReference type="VEuPathDB" id="FungiDB:A1O9_04178"/>
<dbReference type="Proteomes" id="UP000027920">
    <property type="component" value="Unassembled WGS sequence"/>
</dbReference>
<dbReference type="RefSeq" id="XP_013261924.1">
    <property type="nucleotide sequence ID" value="XM_013406470.1"/>
</dbReference>
<dbReference type="InterPro" id="IPR001279">
    <property type="entry name" value="Metallo-B-lactamas"/>
</dbReference>
<dbReference type="AlphaFoldDB" id="A0A072PGW2"/>
<dbReference type="Gene3D" id="3.60.15.10">
    <property type="entry name" value="Ribonuclease Z/Hydroxyacylglutathione hydrolase-like"/>
    <property type="match status" value="1"/>
</dbReference>
<evidence type="ECO:0000313" key="2">
    <source>
        <dbReference type="EMBL" id="KEF59334.1"/>
    </source>
</evidence>
<dbReference type="GeneID" id="25279111"/>
<evidence type="ECO:0000313" key="3">
    <source>
        <dbReference type="Proteomes" id="UP000027920"/>
    </source>
</evidence>
<keyword evidence="3" id="KW-1185">Reference proteome</keyword>
<feature type="domain" description="Metallo-beta-lactamase" evidence="1">
    <location>
        <begin position="16"/>
        <end position="57"/>
    </location>
</feature>
<comment type="caution">
    <text evidence="2">The sequence shown here is derived from an EMBL/GenBank/DDBJ whole genome shotgun (WGS) entry which is preliminary data.</text>
</comment>
<dbReference type="HOGENOM" id="CLU_2722230_0_0_1"/>
<protein>
    <recommendedName>
        <fullName evidence="1">Metallo-beta-lactamase domain-containing protein</fullName>
    </recommendedName>
</protein>
<reference evidence="2 3" key="1">
    <citation type="submission" date="2013-03" db="EMBL/GenBank/DDBJ databases">
        <title>The Genome Sequence of Exophiala aquamarina CBS 119918.</title>
        <authorList>
            <consortium name="The Broad Institute Genomics Platform"/>
            <person name="Cuomo C."/>
            <person name="de Hoog S."/>
            <person name="Gorbushina A."/>
            <person name="Walker B."/>
            <person name="Young S.K."/>
            <person name="Zeng Q."/>
            <person name="Gargeya S."/>
            <person name="Fitzgerald M."/>
            <person name="Haas B."/>
            <person name="Abouelleil A."/>
            <person name="Allen A.W."/>
            <person name="Alvarado L."/>
            <person name="Arachchi H.M."/>
            <person name="Berlin A.M."/>
            <person name="Chapman S.B."/>
            <person name="Gainer-Dewar J."/>
            <person name="Goldberg J."/>
            <person name="Griggs A."/>
            <person name="Gujja S."/>
            <person name="Hansen M."/>
            <person name="Howarth C."/>
            <person name="Imamovic A."/>
            <person name="Ireland A."/>
            <person name="Larimer J."/>
            <person name="McCowan C."/>
            <person name="Murphy C."/>
            <person name="Pearson M."/>
            <person name="Poon T.W."/>
            <person name="Priest M."/>
            <person name="Roberts A."/>
            <person name="Saif S."/>
            <person name="Shea T."/>
            <person name="Sisk P."/>
            <person name="Sykes S."/>
            <person name="Wortman J."/>
            <person name="Nusbaum C."/>
            <person name="Birren B."/>
        </authorList>
    </citation>
    <scope>NUCLEOTIDE SEQUENCE [LARGE SCALE GENOMIC DNA]</scope>
    <source>
        <strain evidence="2 3">CBS 119918</strain>
    </source>
</reference>
<evidence type="ECO:0000259" key="1">
    <source>
        <dbReference type="Pfam" id="PF00753"/>
    </source>
</evidence>
<dbReference type="Pfam" id="PF00753">
    <property type="entry name" value="Lactamase_B"/>
    <property type="match status" value="1"/>
</dbReference>
<dbReference type="OrthoDB" id="3481168at2759"/>
<proteinExistence type="predicted"/>
<dbReference type="EMBL" id="AMGV01000003">
    <property type="protein sequence ID" value="KEF59334.1"/>
    <property type="molecule type" value="Genomic_DNA"/>
</dbReference>
<sequence>MCDAAPQWSLNAIQRVKKNIGKPIPYVFPTHHHRDHSGGVPDYVAAGAKLTVPEMSRDYWANIRDAEIITFK</sequence>
<organism evidence="2 3">
    <name type="scientific">Exophiala aquamarina CBS 119918</name>
    <dbReference type="NCBI Taxonomy" id="1182545"/>
    <lineage>
        <taxon>Eukaryota</taxon>
        <taxon>Fungi</taxon>
        <taxon>Dikarya</taxon>
        <taxon>Ascomycota</taxon>
        <taxon>Pezizomycotina</taxon>
        <taxon>Eurotiomycetes</taxon>
        <taxon>Chaetothyriomycetidae</taxon>
        <taxon>Chaetothyriales</taxon>
        <taxon>Herpotrichiellaceae</taxon>
        <taxon>Exophiala</taxon>
    </lineage>
</organism>
<dbReference type="InterPro" id="IPR036866">
    <property type="entry name" value="RibonucZ/Hydroxyglut_hydro"/>
</dbReference>
<dbReference type="SUPFAM" id="SSF56281">
    <property type="entry name" value="Metallo-hydrolase/oxidoreductase"/>
    <property type="match status" value="1"/>
</dbReference>